<reference evidence="2" key="2">
    <citation type="journal article" date="2021" name="PeerJ">
        <title>Extensive microbial diversity within the chicken gut microbiome revealed by metagenomics and culture.</title>
        <authorList>
            <person name="Gilroy R."/>
            <person name="Ravi A."/>
            <person name="Getino M."/>
            <person name="Pursley I."/>
            <person name="Horton D.L."/>
            <person name="Alikhan N.F."/>
            <person name="Baker D."/>
            <person name="Gharbi K."/>
            <person name="Hall N."/>
            <person name="Watson M."/>
            <person name="Adriaenssens E.M."/>
            <person name="Foster-Nyarko E."/>
            <person name="Jarju S."/>
            <person name="Secka A."/>
            <person name="Antonio M."/>
            <person name="Oren A."/>
            <person name="Chaudhuri R.R."/>
            <person name="La Ragione R."/>
            <person name="Hildebrand F."/>
            <person name="Pallen M.J."/>
        </authorList>
    </citation>
    <scope>NUCLEOTIDE SEQUENCE</scope>
    <source>
        <strain evidence="2">CHK154-7741</strain>
    </source>
</reference>
<dbReference type="GO" id="GO:0005886">
    <property type="term" value="C:plasma membrane"/>
    <property type="evidence" value="ECO:0007669"/>
    <property type="project" value="TreeGrafter"/>
</dbReference>
<dbReference type="Gene3D" id="3.40.1690.10">
    <property type="entry name" value="secretion proteins EscU"/>
    <property type="match status" value="1"/>
</dbReference>
<dbReference type="PRINTS" id="PR00950">
    <property type="entry name" value="TYPE3IMSPROT"/>
</dbReference>
<reference evidence="2" key="1">
    <citation type="submission" date="2020-10" db="EMBL/GenBank/DDBJ databases">
        <authorList>
            <person name="Gilroy R."/>
        </authorList>
    </citation>
    <scope>NUCLEOTIDE SEQUENCE</scope>
    <source>
        <strain evidence="2">CHK154-7741</strain>
    </source>
</reference>
<dbReference type="InterPro" id="IPR029025">
    <property type="entry name" value="T3SS_substrate_exporter_C"/>
</dbReference>
<organism evidence="2 3">
    <name type="scientific">Candidatus Limenecus avicola</name>
    <dbReference type="NCBI Taxonomy" id="2840847"/>
    <lineage>
        <taxon>Bacteria</taxon>
        <taxon>Bacillati</taxon>
        <taxon>Bacillota</taxon>
        <taxon>Clostridia</taxon>
        <taxon>Eubacteriales</taxon>
        <taxon>Clostridiaceae</taxon>
        <taxon>Clostridiaceae incertae sedis</taxon>
        <taxon>Candidatus Limenecus</taxon>
    </lineage>
</organism>
<dbReference type="AlphaFoldDB" id="A0A9D1MZQ2"/>
<feature type="transmembrane region" description="Helical" evidence="1">
    <location>
        <begin position="184"/>
        <end position="205"/>
    </location>
</feature>
<feature type="transmembrane region" description="Helical" evidence="1">
    <location>
        <begin position="72"/>
        <end position="90"/>
    </location>
</feature>
<evidence type="ECO:0000313" key="3">
    <source>
        <dbReference type="Proteomes" id="UP000886748"/>
    </source>
</evidence>
<dbReference type="SUPFAM" id="SSF160544">
    <property type="entry name" value="EscU C-terminal domain-like"/>
    <property type="match status" value="1"/>
</dbReference>
<accession>A0A9D1MZQ2</accession>
<dbReference type="PANTHER" id="PTHR30531:SF12">
    <property type="entry name" value="FLAGELLAR BIOSYNTHETIC PROTEIN FLHB"/>
    <property type="match status" value="1"/>
</dbReference>
<dbReference type="InterPro" id="IPR006135">
    <property type="entry name" value="T3SS_substrate_exporter"/>
</dbReference>
<dbReference type="EMBL" id="DVOD01000022">
    <property type="protein sequence ID" value="HIU92135.1"/>
    <property type="molecule type" value="Genomic_DNA"/>
</dbReference>
<dbReference type="PANTHER" id="PTHR30531">
    <property type="entry name" value="FLAGELLAR BIOSYNTHETIC PROTEIN FLHB"/>
    <property type="match status" value="1"/>
</dbReference>
<dbReference type="Pfam" id="PF01312">
    <property type="entry name" value="Bac_export_2"/>
    <property type="match status" value="1"/>
</dbReference>
<dbReference type="GO" id="GO:0009306">
    <property type="term" value="P:protein secretion"/>
    <property type="evidence" value="ECO:0007669"/>
    <property type="project" value="InterPro"/>
</dbReference>
<evidence type="ECO:0000313" key="2">
    <source>
        <dbReference type="EMBL" id="HIU92135.1"/>
    </source>
</evidence>
<feature type="transmembrane region" description="Helical" evidence="1">
    <location>
        <begin position="96"/>
        <end position="119"/>
    </location>
</feature>
<evidence type="ECO:0000256" key="1">
    <source>
        <dbReference type="SAM" id="Phobius"/>
    </source>
</evidence>
<feature type="transmembrane region" description="Helical" evidence="1">
    <location>
        <begin position="30"/>
        <end position="51"/>
    </location>
</feature>
<keyword evidence="1" id="KW-0472">Membrane</keyword>
<dbReference type="Proteomes" id="UP000886748">
    <property type="component" value="Unassembled WGS sequence"/>
</dbReference>
<keyword evidence="1" id="KW-0812">Transmembrane</keyword>
<keyword evidence="1" id="KW-1133">Transmembrane helix</keyword>
<comment type="caution">
    <text evidence="2">The sequence shown here is derived from an EMBL/GenBank/DDBJ whole genome shotgun (WGS) entry which is preliminary data.</text>
</comment>
<gene>
    <name evidence="2" type="ORF">IAD26_03255</name>
</gene>
<dbReference type="Gene3D" id="6.10.250.2080">
    <property type="match status" value="1"/>
</dbReference>
<proteinExistence type="predicted"/>
<sequence>MGDEDKQFEASHQKLEKARKEGQVVKSKDFSMAIAMVVMFFAIAKLSPFIFDQISRLFVLCYQQIPNQHLQVIGLPYLLFITLVPTILIIGPILALAMFIAILGDFIQVGPLFTTTPLAPKLDKLNPTKYFKNIMSVKTLFELVKNIVKVAILGYIGWVVYKSHFDIILGLAAMDNHFAIMQEFGALIMDFIIKASIAFLIIAAADYGMTRWKFLQDQKMSFKEVKDEYKNTEGDPNVKAALRQRRQQMMQQGMMDAVPDADFVVTNPTHIACALKYDQEEMESPKLVAKGTELFAKKIIDIAREHGVPVVENPPVARALFRLVDVNREIPPDLYKAVAEILLFVYNLRNSQKPSNINIKKNDKK</sequence>
<name>A0A9D1MZQ2_9CLOT</name>
<feature type="transmembrane region" description="Helical" evidence="1">
    <location>
        <begin position="140"/>
        <end position="161"/>
    </location>
</feature>
<protein>
    <submittedName>
        <fullName evidence="2">EscU/YscU/HrcU family type III secretion system export apparatus switch protein</fullName>
    </submittedName>
</protein>